<protein>
    <recommendedName>
        <fullName evidence="4">Lipoprotein</fullName>
    </recommendedName>
</protein>
<keyword evidence="1" id="KW-0732">Signal</keyword>
<dbReference type="AlphaFoldDB" id="A4V7E6"/>
<evidence type="ECO:0000256" key="1">
    <source>
        <dbReference type="SAM" id="SignalP"/>
    </source>
</evidence>
<gene>
    <name evidence="2" type="ordered locus">pQBR0451</name>
</gene>
<proteinExistence type="predicted"/>
<name>A4V7E6_PSEFS</name>
<dbReference type="Proteomes" id="UP000002332">
    <property type="component" value="Plasmid pQBR103"/>
</dbReference>
<geneLocation type="plasmid" evidence="2 3">
    <name>pQBR103</name>
</geneLocation>
<keyword evidence="2" id="KW-0614">Plasmid</keyword>
<dbReference type="PATRIC" id="fig|216595.4.peg.226"/>
<accession>A4V7E6</accession>
<evidence type="ECO:0000313" key="3">
    <source>
        <dbReference type="Proteomes" id="UP000002332"/>
    </source>
</evidence>
<sequence>MTMLKSLFSLTALCLAIAGCASKPEFQQKTYQYDSKEHSGAVAVTETTNVPDEQCTERWRDERTYQPNGVQQITGFRIEIQILDHSPDTYGNLIKVELPSNHGRDVLVRDFQKDKTLMVGVDKNGMVKQGDLFYFPEGYFVRAAQPQFKDENLSFCLAVDRTYVPSAELNTPNPLIHMDRLNVRFNGKPGEEKTFNFGSVQPISVNVRAVPL</sequence>
<evidence type="ECO:0008006" key="4">
    <source>
        <dbReference type="Google" id="ProtNLM"/>
    </source>
</evidence>
<feature type="chain" id="PRO_5002673899" description="Lipoprotein" evidence="1">
    <location>
        <begin position="22"/>
        <end position="212"/>
    </location>
</feature>
<organism evidence="2 3">
    <name type="scientific">Pseudomonas fluorescens (strain SBW25)</name>
    <dbReference type="NCBI Taxonomy" id="216595"/>
    <lineage>
        <taxon>Bacteria</taxon>
        <taxon>Pseudomonadati</taxon>
        <taxon>Pseudomonadota</taxon>
        <taxon>Gammaproteobacteria</taxon>
        <taxon>Pseudomonadales</taxon>
        <taxon>Pseudomonadaceae</taxon>
        <taxon>Pseudomonas</taxon>
    </lineage>
</organism>
<dbReference type="EMBL" id="AM235768">
    <property type="protein sequence ID" value="CAM96483.1"/>
    <property type="molecule type" value="Genomic_DNA"/>
</dbReference>
<reference evidence="2 3" key="1">
    <citation type="journal article" date="2007" name="ISME J.">
        <title>Sequence-based analysis of pQBR103; a representative of a unique, transfer-proficient mega plasmid resident in the microbial community of sugar beet.</title>
        <authorList>
            <person name="Tett A."/>
            <person name="Spiers A.J."/>
            <person name="Crossman L.C."/>
            <person name="Ager D."/>
            <person name="Ciric L."/>
            <person name="Dow J.M."/>
            <person name="Fry J.C."/>
            <person name="Harris D."/>
            <person name="Lilley A."/>
            <person name="Oliver A."/>
            <person name="Parkhill J."/>
            <person name="Quail M.A."/>
            <person name="Rainey P.B."/>
            <person name="Saunders N.J."/>
            <person name="Seeger K."/>
            <person name="Snyder L.A.S."/>
            <person name="Squares R."/>
            <person name="Thomas C.M."/>
            <person name="Turner S.L."/>
            <person name="Zhang X.-X."/>
            <person name="Field D."/>
            <person name="Bailey M.J."/>
        </authorList>
    </citation>
    <scope>NUCLEOTIDE SEQUENCE [LARGE SCALE GENOMIC DNA]</scope>
    <source>
        <strain evidence="2 3">SBW25</strain>
    </source>
</reference>
<evidence type="ECO:0000313" key="2">
    <source>
        <dbReference type="EMBL" id="CAM96483.1"/>
    </source>
</evidence>
<dbReference type="PROSITE" id="PS51257">
    <property type="entry name" value="PROKAR_LIPOPROTEIN"/>
    <property type="match status" value="1"/>
</dbReference>
<feature type="signal peptide" evidence="1">
    <location>
        <begin position="1"/>
        <end position="21"/>
    </location>
</feature>